<name>A0A1H3Y0W4_BIZPA</name>
<keyword evidence="3" id="KW-1185">Reference proteome</keyword>
<dbReference type="AlphaFoldDB" id="A0A1H3Y0W4"/>
<gene>
    <name evidence="2" type="ORF">SAMN04487990_1067</name>
</gene>
<keyword evidence="1" id="KW-0175">Coiled coil</keyword>
<proteinExistence type="predicted"/>
<evidence type="ECO:0000256" key="1">
    <source>
        <dbReference type="SAM" id="Coils"/>
    </source>
</evidence>
<dbReference type="RefSeq" id="WP_177165297.1">
    <property type="nucleotide sequence ID" value="NZ_FNQK01000006.1"/>
</dbReference>
<dbReference type="EMBL" id="FNQK01000006">
    <property type="protein sequence ID" value="SEA05319.1"/>
    <property type="molecule type" value="Genomic_DNA"/>
</dbReference>
<dbReference type="Proteomes" id="UP000198846">
    <property type="component" value="Unassembled WGS sequence"/>
</dbReference>
<protein>
    <recommendedName>
        <fullName evidence="4">Glutaminyl-tRNA synthetase</fullName>
    </recommendedName>
</protein>
<accession>A0A1H3Y0W4</accession>
<evidence type="ECO:0008006" key="4">
    <source>
        <dbReference type="Google" id="ProtNLM"/>
    </source>
</evidence>
<dbReference type="STRING" id="283786.SAMN04487990_1067"/>
<organism evidence="2 3">
    <name type="scientific">Bizionia paragorgiae</name>
    <dbReference type="NCBI Taxonomy" id="283786"/>
    <lineage>
        <taxon>Bacteria</taxon>
        <taxon>Pseudomonadati</taxon>
        <taxon>Bacteroidota</taxon>
        <taxon>Flavobacteriia</taxon>
        <taxon>Flavobacteriales</taxon>
        <taxon>Flavobacteriaceae</taxon>
        <taxon>Bizionia</taxon>
    </lineage>
</organism>
<sequence length="67" mass="7926">MKTYKTLEDIEFDLKRLTLERNIALEEMKAAKGQFKESLQPAEWMQTGFKMLGKVGVMMIVKKIFRR</sequence>
<feature type="coiled-coil region" evidence="1">
    <location>
        <begin position="7"/>
        <end position="34"/>
    </location>
</feature>
<evidence type="ECO:0000313" key="2">
    <source>
        <dbReference type="EMBL" id="SEA05319.1"/>
    </source>
</evidence>
<reference evidence="3" key="1">
    <citation type="submission" date="2016-10" db="EMBL/GenBank/DDBJ databases">
        <authorList>
            <person name="Varghese N."/>
            <person name="Submissions S."/>
        </authorList>
    </citation>
    <scope>NUCLEOTIDE SEQUENCE [LARGE SCALE GENOMIC DNA]</scope>
    <source>
        <strain evidence="3">DSM 23842</strain>
    </source>
</reference>
<evidence type="ECO:0000313" key="3">
    <source>
        <dbReference type="Proteomes" id="UP000198846"/>
    </source>
</evidence>